<evidence type="ECO:0000256" key="1">
    <source>
        <dbReference type="SAM" id="Coils"/>
    </source>
</evidence>
<dbReference type="InterPro" id="IPR056125">
    <property type="entry name" value="DUF7708"/>
</dbReference>
<evidence type="ECO:0000259" key="2">
    <source>
        <dbReference type="Pfam" id="PF24809"/>
    </source>
</evidence>
<gene>
    <name evidence="3" type="ORF">E0Z10_g5585</name>
</gene>
<protein>
    <recommendedName>
        <fullName evidence="2">DUF7708 domain-containing protein</fullName>
    </recommendedName>
</protein>
<keyword evidence="1" id="KW-0175">Coiled coil</keyword>
<dbReference type="Pfam" id="PF24809">
    <property type="entry name" value="DUF7708"/>
    <property type="match status" value="1"/>
</dbReference>
<dbReference type="Proteomes" id="UP000297716">
    <property type="component" value="Unassembled WGS sequence"/>
</dbReference>
<name>A0A4Z0YXJ6_9PEZI</name>
<dbReference type="EMBL" id="SKBN01000102">
    <property type="protein sequence ID" value="TGJ83183.1"/>
    <property type="molecule type" value="Genomic_DNA"/>
</dbReference>
<accession>A0A4Z0YXJ6</accession>
<sequence>MDSPIPLLDDMEAQRFEGKMIVRRFTDQLTGSDELERSTKAAQEEIDKEEELEEIRRLKLLYESPADSNNSLQDFDVAEIAREALQGIVDKFNEDAKPSMLQCIGISSAKSAKTKAIEVLENSTSGDFNELKASVDNLEKKWKESHGPIYKAFKSLCGTLDDHKSLLALFPSQNIYTSVLAASLSCLMKAAKNHSDIAETLSESIASISDKVATCSNLIVIIKTQRLRKKLANIYARMFEFYRDAIKWYLHSKLSRVFSSFNENMKTGCNDATTDLEDCINELYREASVGSTAMIAILSGKVSNLETELRRQRENYTLQDTSAGRRMVILMEISWIDSRLPERTLESINPTRLAIEAAASRVQDVTPASLTRAQARTHGPALQPFIIGDEGPRLFGRGSFWLAEDEVLPKLRTWMVENTISRTLWVSSPYDAGETTSAQAAALAVVAAAWQAETPLISHFCRRPLPGEMRPGMSIAQVGLVGVVYSLIRQLRV</sequence>
<feature type="domain" description="DUF7708" evidence="2">
    <location>
        <begin position="153"/>
        <end position="294"/>
    </location>
</feature>
<keyword evidence="4" id="KW-1185">Reference proteome</keyword>
<proteinExistence type="predicted"/>
<evidence type="ECO:0000313" key="4">
    <source>
        <dbReference type="Proteomes" id="UP000297716"/>
    </source>
</evidence>
<reference evidence="3 4" key="1">
    <citation type="submission" date="2019-03" db="EMBL/GenBank/DDBJ databases">
        <title>Draft genome sequence of Xylaria hypoxylon DSM 108379, a ubiquitous saprotrophic-parasitic fungi on hardwood.</title>
        <authorList>
            <person name="Buettner E."/>
            <person name="Leonhardt S."/>
            <person name="Gebauer A.M."/>
            <person name="Liers C."/>
            <person name="Hofrichter M."/>
            <person name="Kellner H."/>
        </authorList>
    </citation>
    <scope>NUCLEOTIDE SEQUENCE [LARGE SCALE GENOMIC DNA]</scope>
    <source>
        <strain evidence="3 4">DSM 108379</strain>
    </source>
</reference>
<organism evidence="3 4">
    <name type="scientific">Xylaria hypoxylon</name>
    <dbReference type="NCBI Taxonomy" id="37992"/>
    <lineage>
        <taxon>Eukaryota</taxon>
        <taxon>Fungi</taxon>
        <taxon>Dikarya</taxon>
        <taxon>Ascomycota</taxon>
        <taxon>Pezizomycotina</taxon>
        <taxon>Sordariomycetes</taxon>
        <taxon>Xylariomycetidae</taxon>
        <taxon>Xylariales</taxon>
        <taxon>Xylariaceae</taxon>
        <taxon>Xylaria</taxon>
    </lineage>
</organism>
<dbReference type="AlphaFoldDB" id="A0A4Z0YXJ6"/>
<feature type="coiled-coil region" evidence="1">
    <location>
        <begin position="32"/>
        <end position="61"/>
    </location>
</feature>
<comment type="caution">
    <text evidence="3">The sequence shown here is derived from an EMBL/GenBank/DDBJ whole genome shotgun (WGS) entry which is preliminary data.</text>
</comment>
<dbReference type="OrthoDB" id="4840035at2759"/>
<dbReference type="STRING" id="37992.A0A4Z0YXJ6"/>
<evidence type="ECO:0000313" key="3">
    <source>
        <dbReference type="EMBL" id="TGJ83183.1"/>
    </source>
</evidence>